<sequence length="233" mass="25378">MYICLEYPFNVSMACPNPPRGIYLTYIIQGLILLAAVSSILAGEYFLGISAGTAFFLTMTPSLMTRNLRLCLPWEINLLVAVSFYLHVMGHVGEYYVTLAPYYDKLTHLVSSVTVALIAFFLALLADHQGEIRLTGPAIAVFILTSTLAAGAVWEIYEFAVDQVFGTSLQLGNTDTMSDLIVDLVGGAIVAAFAAIVLARGEEHRFVRFFTEPPSGAEPSEIMGDPIDPARSR</sequence>
<dbReference type="RefSeq" id="WP_245526609.1">
    <property type="nucleotide sequence ID" value="NZ_CP109831.1"/>
</dbReference>
<dbReference type="AlphaFoldDB" id="A0AAX3EBP4"/>
<organism evidence="2 3">
    <name type="scientific">Methanoculleus submarinus</name>
    <dbReference type="NCBI Taxonomy" id="204050"/>
    <lineage>
        <taxon>Archaea</taxon>
        <taxon>Methanobacteriati</taxon>
        <taxon>Methanobacteriota</taxon>
        <taxon>Stenosarchaea group</taxon>
        <taxon>Methanomicrobia</taxon>
        <taxon>Methanomicrobiales</taxon>
        <taxon>Methanomicrobiaceae</taxon>
        <taxon>Methanoculleus</taxon>
    </lineage>
</organism>
<dbReference type="Proteomes" id="UP001156196">
    <property type="component" value="Chromosome"/>
</dbReference>
<feature type="transmembrane region" description="Helical" evidence="1">
    <location>
        <begin position="109"/>
        <end position="126"/>
    </location>
</feature>
<evidence type="ECO:0008006" key="4">
    <source>
        <dbReference type="Google" id="ProtNLM"/>
    </source>
</evidence>
<keyword evidence="1" id="KW-0812">Transmembrane</keyword>
<keyword evidence="3" id="KW-1185">Reference proteome</keyword>
<evidence type="ECO:0000313" key="3">
    <source>
        <dbReference type="Proteomes" id="UP001156196"/>
    </source>
</evidence>
<dbReference type="EMBL" id="CP109831">
    <property type="protein sequence ID" value="UYU19674.1"/>
    <property type="molecule type" value="Genomic_DNA"/>
</dbReference>
<reference evidence="2" key="1">
    <citation type="submission" date="2022-10" db="EMBL/GenBank/DDBJ databases">
        <title>Complete genome of Methanoculleus submarinus DSM 15122.</title>
        <authorList>
            <person name="Chen S.-C."/>
            <person name="Lai S.-J."/>
            <person name="You Y.-T."/>
        </authorList>
    </citation>
    <scope>NUCLEOTIDE SEQUENCE</scope>
    <source>
        <strain evidence="2">DSM 15122</strain>
    </source>
</reference>
<evidence type="ECO:0000313" key="2">
    <source>
        <dbReference type="EMBL" id="UYU19674.1"/>
    </source>
</evidence>
<evidence type="ECO:0000256" key="1">
    <source>
        <dbReference type="SAM" id="Phobius"/>
    </source>
</evidence>
<gene>
    <name evidence="2" type="ORF">OH143_06165</name>
</gene>
<dbReference type="KEGG" id="msum:OH143_06165"/>
<feature type="transmembrane region" description="Helical" evidence="1">
    <location>
        <begin position="138"/>
        <end position="160"/>
    </location>
</feature>
<proteinExistence type="predicted"/>
<keyword evidence="1" id="KW-1133">Transmembrane helix</keyword>
<dbReference type="GeneID" id="4846188"/>
<name>A0AAX3EBP4_9EURY</name>
<dbReference type="InterPro" id="IPR014509">
    <property type="entry name" value="YjdF-like"/>
</dbReference>
<accession>A0AAX3EBP4</accession>
<dbReference type="Pfam" id="PF09997">
    <property type="entry name" value="DUF2238"/>
    <property type="match status" value="1"/>
</dbReference>
<keyword evidence="1" id="KW-0472">Membrane</keyword>
<feature type="transmembrane region" description="Helical" evidence="1">
    <location>
        <begin position="21"/>
        <end position="40"/>
    </location>
</feature>
<protein>
    <recommendedName>
        <fullName evidence="4">Membrane protein YjdF</fullName>
    </recommendedName>
</protein>
<feature type="transmembrane region" description="Helical" evidence="1">
    <location>
        <begin position="180"/>
        <end position="199"/>
    </location>
</feature>
<feature type="transmembrane region" description="Helical" evidence="1">
    <location>
        <begin position="76"/>
        <end position="97"/>
    </location>
</feature>